<feature type="compositionally biased region" description="Basic and acidic residues" evidence="1">
    <location>
        <begin position="293"/>
        <end position="311"/>
    </location>
</feature>
<feature type="compositionally biased region" description="Low complexity" evidence="1">
    <location>
        <begin position="112"/>
        <end position="126"/>
    </location>
</feature>
<dbReference type="STRING" id="1314778.A0A5C3NU82"/>
<dbReference type="InterPro" id="IPR050656">
    <property type="entry name" value="PINX1"/>
</dbReference>
<feature type="compositionally biased region" description="Basic residues" evidence="1">
    <location>
        <begin position="274"/>
        <end position="292"/>
    </location>
</feature>
<feature type="compositionally biased region" description="Polar residues" evidence="1">
    <location>
        <begin position="90"/>
        <end position="111"/>
    </location>
</feature>
<reference evidence="2 3" key="1">
    <citation type="journal article" date="2019" name="Nat. Ecol. Evol.">
        <title>Megaphylogeny resolves global patterns of mushroom evolution.</title>
        <authorList>
            <person name="Varga T."/>
            <person name="Krizsan K."/>
            <person name="Foldi C."/>
            <person name="Dima B."/>
            <person name="Sanchez-Garcia M."/>
            <person name="Sanchez-Ramirez S."/>
            <person name="Szollosi G.J."/>
            <person name="Szarkandi J.G."/>
            <person name="Papp V."/>
            <person name="Albert L."/>
            <person name="Andreopoulos W."/>
            <person name="Angelini C."/>
            <person name="Antonin V."/>
            <person name="Barry K.W."/>
            <person name="Bougher N.L."/>
            <person name="Buchanan P."/>
            <person name="Buyck B."/>
            <person name="Bense V."/>
            <person name="Catcheside P."/>
            <person name="Chovatia M."/>
            <person name="Cooper J."/>
            <person name="Damon W."/>
            <person name="Desjardin D."/>
            <person name="Finy P."/>
            <person name="Geml J."/>
            <person name="Haridas S."/>
            <person name="Hughes K."/>
            <person name="Justo A."/>
            <person name="Karasinski D."/>
            <person name="Kautmanova I."/>
            <person name="Kiss B."/>
            <person name="Kocsube S."/>
            <person name="Kotiranta H."/>
            <person name="LaButti K.M."/>
            <person name="Lechner B.E."/>
            <person name="Liimatainen K."/>
            <person name="Lipzen A."/>
            <person name="Lukacs Z."/>
            <person name="Mihaltcheva S."/>
            <person name="Morgado L.N."/>
            <person name="Niskanen T."/>
            <person name="Noordeloos M.E."/>
            <person name="Ohm R.A."/>
            <person name="Ortiz-Santana B."/>
            <person name="Ovrebo C."/>
            <person name="Racz N."/>
            <person name="Riley R."/>
            <person name="Savchenko A."/>
            <person name="Shiryaev A."/>
            <person name="Soop K."/>
            <person name="Spirin V."/>
            <person name="Szebenyi C."/>
            <person name="Tomsovsky M."/>
            <person name="Tulloss R.E."/>
            <person name="Uehling J."/>
            <person name="Grigoriev I.V."/>
            <person name="Vagvolgyi C."/>
            <person name="Papp T."/>
            <person name="Martin F.M."/>
            <person name="Miettinen O."/>
            <person name="Hibbett D.S."/>
            <person name="Nagy L.G."/>
        </authorList>
    </citation>
    <scope>NUCLEOTIDE SEQUENCE [LARGE SCALE GENOMIC DNA]</scope>
    <source>
        <strain evidence="2 3">HHB13444</strain>
    </source>
</reference>
<evidence type="ECO:0008006" key="4">
    <source>
        <dbReference type="Google" id="ProtNLM"/>
    </source>
</evidence>
<keyword evidence="3" id="KW-1185">Reference proteome</keyword>
<feature type="compositionally biased region" description="Basic and acidic residues" evidence="1">
    <location>
        <begin position="258"/>
        <end position="273"/>
    </location>
</feature>
<accession>A0A5C3NU82</accession>
<gene>
    <name evidence="2" type="ORF">K466DRAFT_667450</name>
</gene>
<dbReference type="PANTHER" id="PTHR23149:SF32">
    <property type="entry name" value="G-PATCH DOMAIN-CONTAINING PROTEIN"/>
    <property type="match status" value="1"/>
</dbReference>
<dbReference type="InParanoid" id="A0A5C3NU82"/>
<protein>
    <recommendedName>
        <fullName evidence="4">G-patch domain-containing protein</fullName>
    </recommendedName>
</protein>
<sequence length="351" mass="38629">MPLDGHAHLVRQGWSGKGSGLRHGAIAKPVTIIQKKTLSGIGKDRDEAFPFWDHVFQAASVSIQLKLHDSDNESDEESSGATPAVELKRTSTGIISNRRPTTGTPALSGTNTPSDSLPSTSGSSTPRLNIMAAAKQQAARTLLYSMFYRGPVLTTEDEKTKSDESANVAQAGPTASSSASSDEESDKDEERQARERRKGKKRKAGKGTETDGDVDADKRERKRRKREEKEKKTSKAKGKERATEESDIEGDQGANEVQDVKAARAMRKAEKAERKRRRAEKRARKEEKRKRRAEREARVQDEDPDGEKDVDTSVASTPVPDPSELETKAKTSKRTSGRSHSPRVKKKAKQS</sequence>
<dbReference type="AlphaFoldDB" id="A0A5C3NU82"/>
<feature type="region of interest" description="Disordered" evidence="1">
    <location>
        <begin position="69"/>
        <end position="126"/>
    </location>
</feature>
<organism evidence="2 3">
    <name type="scientific">Polyporus arcularius HHB13444</name>
    <dbReference type="NCBI Taxonomy" id="1314778"/>
    <lineage>
        <taxon>Eukaryota</taxon>
        <taxon>Fungi</taxon>
        <taxon>Dikarya</taxon>
        <taxon>Basidiomycota</taxon>
        <taxon>Agaricomycotina</taxon>
        <taxon>Agaricomycetes</taxon>
        <taxon>Polyporales</taxon>
        <taxon>Polyporaceae</taxon>
        <taxon>Polyporus</taxon>
    </lineage>
</organism>
<name>A0A5C3NU82_9APHY</name>
<dbReference type="PANTHER" id="PTHR23149">
    <property type="entry name" value="G PATCH DOMAIN CONTAINING PROTEIN"/>
    <property type="match status" value="1"/>
</dbReference>
<evidence type="ECO:0000313" key="2">
    <source>
        <dbReference type="EMBL" id="TFK80885.1"/>
    </source>
</evidence>
<feature type="compositionally biased region" description="Basic residues" evidence="1">
    <location>
        <begin position="194"/>
        <end position="205"/>
    </location>
</feature>
<dbReference type="EMBL" id="ML211691">
    <property type="protein sequence ID" value="TFK80885.1"/>
    <property type="molecule type" value="Genomic_DNA"/>
</dbReference>
<evidence type="ECO:0000256" key="1">
    <source>
        <dbReference type="SAM" id="MobiDB-lite"/>
    </source>
</evidence>
<evidence type="ECO:0000313" key="3">
    <source>
        <dbReference type="Proteomes" id="UP000308197"/>
    </source>
</evidence>
<dbReference type="Proteomes" id="UP000308197">
    <property type="component" value="Unassembled WGS sequence"/>
</dbReference>
<feature type="compositionally biased region" description="Basic residues" evidence="1">
    <location>
        <begin position="330"/>
        <end position="351"/>
    </location>
</feature>
<proteinExistence type="predicted"/>
<feature type="region of interest" description="Disordered" evidence="1">
    <location>
        <begin position="157"/>
        <end position="351"/>
    </location>
</feature>
<feature type="compositionally biased region" description="Basic and acidic residues" evidence="1">
    <location>
        <begin position="227"/>
        <end position="244"/>
    </location>
</feature>